<keyword evidence="3" id="KW-1185">Reference proteome</keyword>
<name>A0ABQ4T4F3_9HYPH</name>
<evidence type="ECO:0000313" key="3">
    <source>
        <dbReference type="Proteomes" id="UP001055102"/>
    </source>
</evidence>
<dbReference type="EMBL" id="BPQR01000099">
    <property type="protein sequence ID" value="GJE08919.1"/>
    <property type="molecule type" value="Genomic_DNA"/>
</dbReference>
<feature type="region of interest" description="Disordered" evidence="1">
    <location>
        <begin position="39"/>
        <end position="70"/>
    </location>
</feature>
<evidence type="ECO:0000313" key="2">
    <source>
        <dbReference type="EMBL" id="GJE08919.1"/>
    </source>
</evidence>
<accession>A0ABQ4T4F3</accession>
<proteinExistence type="predicted"/>
<dbReference type="Proteomes" id="UP001055102">
    <property type="component" value="Unassembled WGS sequence"/>
</dbReference>
<comment type="caution">
    <text evidence="2">The sequence shown here is derived from an EMBL/GenBank/DDBJ whole genome shotgun (WGS) entry which is preliminary data.</text>
</comment>
<organism evidence="2 3">
    <name type="scientific">Methylobacterium jeotgali</name>
    <dbReference type="NCBI Taxonomy" id="381630"/>
    <lineage>
        <taxon>Bacteria</taxon>
        <taxon>Pseudomonadati</taxon>
        <taxon>Pseudomonadota</taxon>
        <taxon>Alphaproteobacteria</taxon>
        <taxon>Hyphomicrobiales</taxon>
        <taxon>Methylobacteriaceae</taxon>
        <taxon>Methylobacterium</taxon>
    </lineage>
</organism>
<protein>
    <submittedName>
        <fullName evidence="2">Uncharacterized protein</fullName>
    </submittedName>
</protein>
<reference evidence="2" key="2">
    <citation type="submission" date="2021-08" db="EMBL/GenBank/DDBJ databases">
        <authorList>
            <person name="Tani A."/>
            <person name="Ola A."/>
            <person name="Ogura Y."/>
            <person name="Katsura K."/>
            <person name="Hayashi T."/>
        </authorList>
    </citation>
    <scope>NUCLEOTIDE SEQUENCE</scope>
    <source>
        <strain evidence="2">LMG 23639</strain>
    </source>
</reference>
<reference evidence="2" key="1">
    <citation type="journal article" date="2021" name="Front. Microbiol.">
        <title>Comprehensive Comparative Genomics and Phenotyping of Methylobacterium Species.</title>
        <authorList>
            <person name="Alessa O."/>
            <person name="Ogura Y."/>
            <person name="Fujitani Y."/>
            <person name="Takami H."/>
            <person name="Hayashi T."/>
            <person name="Sahin N."/>
            <person name="Tani A."/>
        </authorList>
    </citation>
    <scope>NUCLEOTIDE SEQUENCE</scope>
    <source>
        <strain evidence="2">LMG 23639</strain>
    </source>
</reference>
<evidence type="ECO:0000256" key="1">
    <source>
        <dbReference type="SAM" id="MobiDB-lite"/>
    </source>
</evidence>
<gene>
    <name evidence="2" type="ORF">AOPFMNJM_4267</name>
</gene>
<sequence length="70" mass="7665">MYFIVSAKQESRSVSFERRSMTDALDTAMTLLASGRSDVSIAHPDGRRSTPASFLADCLGSPKRETRRAA</sequence>